<dbReference type="InterPro" id="IPR022310">
    <property type="entry name" value="NAD/GMP_synthase"/>
</dbReference>
<feature type="region of interest" description="Disordered" evidence="12">
    <location>
        <begin position="1"/>
        <end position="55"/>
    </location>
</feature>
<dbReference type="PANTHER" id="PTHR11922:SF2">
    <property type="entry name" value="GMP SYNTHASE [GLUTAMINE-HYDROLYZING]"/>
    <property type="match status" value="1"/>
</dbReference>
<feature type="compositionally biased region" description="Polar residues" evidence="12">
    <location>
        <begin position="1"/>
        <end position="21"/>
    </location>
</feature>
<dbReference type="GO" id="GO:0005524">
    <property type="term" value="F:ATP binding"/>
    <property type="evidence" value="ECO:0007669"/>
    <property type="project" value="UniProtKB-UniRule"/>
</dbReference>
<dbReference type="GO" id="GO:0003921">
    <property type="term" value="F:GMP synthase activity"/>
    <property type="evidence" value="ECO:0007669"/>
    <property type="project" value="InterPro"/>
</dbReference>
<dbReference type="EC" id="6.3.5.2" evidence="3"/>
<dbReference type="GO" id="GO:0005829">
    <property type="term" value="C:cytosol"/>
    <property type="evidence" value="ECO:0007669"/>
    <property type="project" value="TreeGrafter"/>
</dbReference>
<evidence type="ECO:0000256" key="12">
    <source>
        <dbReference type="SAM" id="MobiDB-lite"/>
    </source>
</evidence>
<dbReference type="InterPro" id="IPR029062">
    <property type="entry name" value="Class_I_gatase-like"/>
</dbReference>
<evidence type="ECO:0000313" key="14">
    <source>
        <dbReference type="Proteomes" id="UP000887575"/>
    </source>
</evidence>
<evidence type="ECO:0000256" key="5">
    <source>
        <dbReference type="ARBA" id="ARBA00022741"/>
    </source>
</evidence>
<dbReference type="InterPro" id="IPR014729">
    <property type="entry name" value="Rossmann-like_a/b/a_fold"/>
</dbReference>
<feature type="compositionally biased region" description="Basic and acidic residues" evidence="12">
    <location>
        <begin position="37"/>
        <end position="52"/>
    </location>
</feature>
<evidence type="ECO:0000256" key="11">
    <source>
        <dbReference type="PROSITE-ProRule" id="PRU00886"/>
    </source>
</evidence>
<sequence length="724" mass="80370">MKRANSENSGGSTAESSGHNTPENDEPGFPPTKRLLARSEERGDSDTEEIRQKMNGCGRVNGEAIEEDRIAILDSGAQYGKVIDRRVREQNVFSEMFPLATTAKQICETGKFKGIIISGGPNSVYAPGAPTVDPAIFSCGLPVFGICYGFQLLNKWAGGGVSREKVREDGQTEVLLTHGDSVSPATVASGFRIIASSGQHVAGIAHEKEHLYGVQFHPEVDLTLHGRQIFHNFLYNICKCKGGFTMRSREQICIDEIRQTVGEENKVLVLVSGGVDSAVCAALLHKSLGKDRVTAIHVDNGFMRYNESDSVIKSLNALDLNVHRYNSWPEFFSGTVNCDRKGPKLDQTIDPETKRQIIGNTFMRVKDRVMDELNLKQHEYFLAQGTLRPDLIESASSLASGHADTIKTHHNDTALVRELRKTGRVIEPLKDFHKDEVRELGSSLGLPDHIVHRHPFPGPGLAIRIICADRPYRCADFDETSIKLNILANLGREYQSNGERAFRDDICTSLEGWDLSLLTNSLDEIHTTLLPIKSVGVQGDSRSYSYVAALSSSAKPIPWILFEKIASLVPKILHNVNRIVYVFGDPILYPIENITKTHLTRESVQKLQLADHLATDALFGRDENGEKDKYLNDVSKVVQQMPVVMLPVHFDRDPFTQPNSYQHSFCVRPFITADFMTGVAALPGRDIPEENLFAMAEQIKRLVPGTSRVMIDLTSKPPGTTEWE</sequence>
<dbReference type="InterPro" id="IPR017926">
    <property type="entry name" value="GATASE"/>
</dbReference>
<evidence type="ECO:0000256" key="9">
    <source>
        <dbReference type="ARBA" id="ARBA00022962"/>
    </source>
</evidence>
<organism evidence="14 15">
    <name type="scientific">Mesorhabditis belari</name>
    <dbReference type="NCBI Taxonomy" id="2138241"/>
    <lineage>
        <taxon>Eukaryota</taxon>
        <taxon>Metazoa</taxon>
        <taxon>Ecdysozoa</taxon>
        <taxon>Nematoda</taxon>
        <taxon>Chromadorea</taxon>
        <taxon>Rhabditida</taxon>
        <taxon>Rhabditina</taxon>
        <taxon>Rhabditomorpha</taxon>
        <taxon>Rhabditoidea</taxon>
        <taxon>Rhabditidae</taxon>
        <taxon>Mesorhabditinae</taxon>
        <taxon>Mesorhabditis</taxon>
    </lineage>
</organism>
<comment type="subunit">
    <text evidence="2">Homodimer.</text>
</comment>
<feature type="domain" description="GMPS ATP-PPase" evidence="13">
    <location>
        <begin position="244"/>
        <end position="453"/>
    </location>
</feature>
<dbReference type="InterPro" id="IPR001674">
    <property type="entry name" value="GMP_synth_C"/>
</dbReference>
<dbReference type="WBParaSite" id="MBELARI_LOCUS19537">
    <property type="protein sequence ID" value="MBELARI_LOCUS19537"/>
    <property type="gene ID" value="MBELARI_LOCUS19537"/>
</dbReference>
<proteinExistence type="predicted"/>
<evidence type="ECO:0000313" key="15">
    <source>
        <dbReference type="WBParaSite" id="MBELARI_LOCUS19537"/>
    </source>
</evidence>
<dbReference type="Pfam" id="PF02540">
    <property type="entry name" value="NAD_synthase"/>
    <property type="match status" value="1"/>
</dbReference>
<dbReference type="PROSITE" id="PS51553">
    <property type="entry name" value="GMPS_ATP_PPASE"/>
    <property type="match status" value="1"/>
</dbReference>
<evidence type="ECO:0000256" key="7">
    <source>
        <dbReference type="ARBA" id="ARBA00022755"/>
    </source>
</evidence>
<keyword evidence="7 11" id="KW-0658">Purine biosynthesis</keyword>
<dbReference type="SUPFAM" id="SSF52317">
    <property type="entry name" value="Class I glutamine amidotransferase-like"/>
    <property type="match status" value="1"/>
</dbReference>
<evidence type="ECO:0000256" key="10">
    <source>
        <dbReference type="ARBA" id="ARBA00031356"/>
    </source>
</evidence>
<reference evidence="15" key="1">
    <citation type="submission" date="2024-02" db="UniProtKB">
        <authorList>
            <consortium name="WormBaseParasite"/>
        </authorList>
    </citation>
    <scope>IDENTIFICATION</scope>
</reference>
<evidence type="ECO:0000256" key="3">
    <source>
        <dbReference type="ARBA" id="ARBA00012746"/>
    </source>
</evidence>
<dbReference type="Gene3D" id="3.30.300.10">
    <property type="match status" value="2"/>
</dbReference>
<keyword evidence="5 11" id="KW-0547">Nucleotide-binding</keyword>
<keyword evidence="14" id="KW-1185">Reference proteome</keyword>
<dbReference type="CDD" id="cd01997">
    <property type="entry name" value="GMP_synthase_C"/>
    <property type="match status" value="1"/>
</dbReference>
<accession>A0AAF3EZA4</accession>
<dbReference type="Proteomes" id="UP000887575">
    <property type="component" value="Unassembled WGS sequence"/>
</dbReference>
<evidence type="ECO:0000256" key="4">
    <source>
        <dbReference type="ARBA" id="ARBA00022598"/>
    </source>
</evidence>
<dbReference type="Gene3D" id="3.40.50.880">
    <property type="match status" value="1"/>
</dbReference>
<dbReference type="NCBIfam" id="NF000848">
    <property type="entry name" value="PRK00074.1"/>
    <property type="match status" value="1"/>
</dbReference>
<dbReference type="PANTHER" id="PTHR11922">
    <property type="entry name" value="GMP SYNTHASE-RELATED"/>
    <property type="match status" value="1"/>
</dbReference>
<keyword evidence="4" id="KW-0436">Ligase</keyword>
<dbReference type="FunFam" id="3.40.50.620:FF:000044">
    <property type="entry name" value="GMP synthase [glutamine-hydrolyzing]"/>
    <property type="match status" value="1"/>
</dbReference>
<keyword evidence="6 11" id="KW-0332">GMP biosynthesis</keyword>
<keyword evidence="8 11" id="KW-0067">ATP-binding</keyword>
<evidence type="ECO:0000256" key="2">
    <source>
        <dbReference type="ARBA" id="ARBA00011738"/>
    </source>
</evidence>
<dbReference type="Gene3D" id="3.40.50.620">
    <property type="entry name" value="HUPs"/>
    <property type="match status" value="1"/>
</dbReference>
<dbReference type="Pfam" id="PF00958">
    <property type="entry name" value="GMP_synt_C"/>
    <property type="match status" value="1"/>
</dbReference>
<dbReference type="InterPro" id="IPR025777">
    <property type="entry name" value="GMPS_ATP_PPase_dom"/>
</dbReference>
<evidence type="ECO:0000256" key="6">
    <source>
        <dbReference type="ARBA" id="ARBA00022749"/>
    </source>
</evidence>
<dbReference type="AlphaFoldDB" id="A0AAF3EZA4"/>
<feature type="binding site" evidence="11">
    <location>
        <begin position="272"/>
        <end position="278"/>
    </location>
    <ligand>
        <name>ATP</name>
        <dbReference type="ChEBI" id="CHEBI:30616"/>
    </ligand>
</feature>
<keyword evidence="9" id="KW-0315">Glutamine amidotransferase</keyword>
<name>A0AAF3EZA4_9BILA</name>
<comment type="pathway">
    <text evidence="1">Purine metabolism; GMP biosynthesis; GMP from XMP (L-Gln route): step 1/1.</text>
</comment>
<dbReference type="SUPFAM" id="SSF52402">
    <property type="entry name" value="Adenine nucleotide alpha hydrolases-like"/>
    <property type="match status" value="1"/>
</dbReference>
<protein>
    <recommendedName>
        <fullName evidence="3">GMP synthase (glutamine-hydrolyzing)</fullName>
        <ecNumber evidence="3">6.3.5.2</ecNumber>
    </recommendedName>
    <alternativeName>
        <fullName evidence="10">Glutamine amidotransferase</fullName>
    </alternativeName>
</protein>
<evidence type="ECO:0000256" key="8">
    <source>
        <dbReference type="ARBA" id="ARBA00022840"/>
    </source>
</evidence>
<dbReference type="SUPFAM" id="SSF54810">
    <property type="entry name" value="GMP synthetase C-terminal dimerisation domain"/>
    <property type="match status" value="2"/>
</dbReference>
<dbReference type="FunFam" id="3.30.300.10:FF:000008">
    <property type="entry name" value="GMP synthase [glutamine-hydrolyzing]"/>
    <property type="match status" value="1"/>
</dbReference>
<evidence type="ECO:0000256" key="1">
    <source>
        <dbReference type="ARBA" id="ARBA00005153"/>
    </source>
</evidence>
<dbReference type="Pfam" id="PF00117">
    <property type="entry name" value="GATase"/>
    <property type="match status" value="1"/>
</dbReference>
<dbReference type="CDD" id="cd01742">
    <property type="entry name" value="GATase1_GMP_Synthase"/>
    <property type="match status" value="1"/>
</dbReference>
<dbReference type="InterPro" id="IPR004739">
    <property type="entry name" value="GMP_synth_GATase"/>
</dbReference>
<dbReference type="PROSITE" id="PS51273">
    <property type="entry name" value="GATASE_TYPE_1"/>
    <property type="match status" value="1"/>
</dbReference>
<evidence type="ECO:0000259" key="13">
    <source>
        <dbReference type="PROSITE" id="PS51553"/>
    </source>
</evidence>